<gene>
    <name evidence="1" type="ORF">LZC95_27675</name>
</gene>
<organism evidence="1 2">
    <name type="scientific">Pendulispora brunnea</name>
    <dbReference type="NCBI Taxonomy" id="2905690"/>
    <lineage>
        <taxon>Bacteria</taxon>
        <taxon>Pseudomonadati</taxon>
        <taxon>Myxococcota</taxon>
        <taxon>Myxococcia</taxon>
        <taxon>Myxococcales</taxon>
        <taxon>Sorangiineae</taxon>
        <taxon>Pendulisporaceae</taxon>
        <taxon>Pendulispora</taxon>
    </lineage>
</organism>
<evidence type="ECO:0000313" key="2">
    <source>
        <dbReference type="Proteomes" id="UP001379533"/>
    </source>
</evidence>
<dbReference type="RefSeq" id="WP_394840842.1">
    <property type="nucleotide sequence ID" value="NZ_CP089982.1"/>
</dbReference>
<reference evidence="1 2" key="1">
    <citation type="submission" date="2021-12" db="EMBL/GenBank/DDBJ databases">
        <title>Discovery of the Pendulisporaceae a myxobacterial family with distinct sporulation behavior and unique specialized metabolism.</title>
        <authorList>
            <person name="Garcia R."/>
            <person name="Popoff A."/>
            <person name="Bader C.D."/>
            <person name="Loehr J."/>
            <person name="Walesch S."/>
            <person name="Walt C."/>
            <person name="Boldt J."/>
            <person name="Bunk B."/>
            <person name="Haeckl F.J.F.P.J."/>
            <person name="Gunesch A.P."/>
            <person name="Birkelbach J."/>
            <person name="Nuebel U."/>
            <person name="Pietschmann T."/>
            <person name="Bach T."/>
            <person name="Mueller R."/>
        </authorList>
    </citation>
    <scope>NUCLEOTIDE SEQUENCE [LARGE SCALE GENOMIC DNA]</scope>
    <source>
        <strain evidence="1 2">MSr12523</strain>
    </source>
</reference>
<protein>
    <submittedName>
        <fullName evidence="1">Uncharacterized protein</fullName>
    </submittedName>
</protein>
<dbReference type="Proteomes" id="UP001379533">
    <property type="component" value="Chromosome"/>
</dbReference>
<sequence>MPAAVKAKGHSGRAVAASVDFKPFGLGNYGGLNVADPGALDAAGTPKAWTLTGVNADNLAQYANLNASVKGSDSGTHAASASVNGTVFEAAPEGSLLSDLFAPGGGGIIIDLAKLLQGLGLSDLIDDLVGKNAPDYLKLMITYDVIQQDADASCSAGGPVVSAKTTITNMKLNGKPIVDYTAVPNTVVYDLKDVLGLNLGYMTINAQSSDGSSIDSAAVVLNVLDLVEVKLSRASAGVECAAGDH</sequence>
<proteinExistence type="predicted"/>
<name>A0ABZ2JWV5_9BACT</name>
<evidence type="ECO:0000313" key="1">
    <source>
        <dbReference type="EMBL" id="WXA90229.1"/>
    </source>
</evidence>
<keyword evidence="2" id="KW-1185">Reference proteome</keyword>
<dbReference type="NCBIfam" id="NF040603">
    <property type="entry name" value="choice_anch_P"/>
    <property type="match status" value="1"/>
</dbReference>
<accession>A0ABZ2JWV5</accession>
<dbReference type="EMBL" id="CP089982">
    <property type="protein sequence ID" value="WXA90229.1"/>
    <property type="molecule type" value="Genomic_DNA"/>
</dbReference>